<evidence type="ECO:0000313" key="4">
    <source>
        <dbReference type="EMBL" id="KAI1720556.1"/>
    </source>
</evidence>
<comment type="caution">
    <text evidence="4">The sequence shown here is derived from an EMBL/GenBank/DDBJ whole genome shotgun (WGS) entry which is preliminary data.</text>
</comment>
<evidence type="ECO:0000313" key="5">
    <source>
        <dbReference type="Proteomes" id="UP001201812"/>
    </source>
</evidence>
<dbReference type="Pfam" id="PF02550">
    <property type="entry name" value="AcetylCoA_hydro"/>
    <property type="match status" value="1"/>
</dbReference>
<keyword evidence="5" id="KW-1185">Reference proteome</keyword>
<accession>A0AAD4NDJ4</accession>
<proteinExistence type="inferred from homology"/>
<evidence type="ECO:0000259" key="3">
    <source>
        <dbReference type="Pfam" id="PF13336"/>
    </source>
</evidence>
<dbReference type="Gene3D" id="3.30.750.70">
    <property type="entry name" value="4-hydroxybutyrate coenzyme like domains"/>
    <property type="match status" value="1"/>
</dbReference>
<evidence type="ECO:0000259" key="2">
    <source>
        <dbReference type="Pfam" id="PF02550"/>
    </source>
</evidence>
<dbReference type="EMBL" id="JAKKPZ010000005">
    <property type="protein sequence ID" value="KAI1720556.1"/>
    <property type="molecule type" value="Genomic_DNA"/>
</dbReference>
<dbReference type="Pfam" id="PF13336">
    <property type="entry name" value="AcetylCoA_hyd_C"/>
    <property type="match status" value="1"/>
</dbReference>
<dbReference type="InterPro" id="IPR037171">
    <property type="entry name" value="NagB/RpiA_transferase-like"/>
</dbReference>
<evidence type="ECO:0000256" key="1">
    <source>
        <dbReference type="ARBA" id="ARBA00009632"/>
    </source>
</evidence>
<dbReference type="InterPro" id="IPR038460">
    <property type="entry name" value="AcetylCoA_hyd_C_sf"/>
</dbReference>
<sequence>MSALPRILQHRAFILGSDFIICYQKRKLSGLRPHHKVRSLGLPRIGHTPKRCSAEEAVVSVKSGDHIYLHHAASTPTDLIRALSERVLRENLTGISLSHALLFGDVPWVEERFHDRMRSNCIFICPNLRPLVNKGKADYLPVFLSESARIYDEKALKVDVAFLNVSPPDKHGYCSLGVSVDMSSGAARNAESIIATINKSQPRTFGDTAIHISQIDAIVEENVSPIFEIHEAPISKEDAAIGKLIAENLVTDGATVQLGIGAIPDVVAKNLKNHKDLGVHTELVGSSIQELIECNAVTNTQKTFHRGKVVACFAMGTRNFYDFVNNNPLFLFGSAGYTNNVQNIARNSRMTAINCGIEVDITGQVCSDSIGKTFYSGFGGQVDFIFGASIAGDGLGKSIIALPSITSKGESRIVPYIKQGGGIVTTRAHVHYIVTEQGIAQLWGKNTRQRAFELISIAHPSHREDLEKAAFERIGCMPLRD</sequence>
<dbReference type="GO" id="GO:0006083">
    <property type="term" value="P:acetate metabolic process"/>
    <property type="evidence" value="ECO:0007669"/>
    <property type="project" value="InterPro"/>
</dbReference>
<dbReference type="InterPro" id="IPR003702">
    <property type="entry name" value="ActCoA_hydro_N"/>
</dbReference>
<dbReference type="GO" id="GO:0008775">
    <property type="term" value="F:acetate CoA-transferase activity"/>
    <property type="evidence" value="ECO:0007669"/>
    <property type="project" value="InterPro"/>
</dbReference>
<keyword evidence="4" id="KW-0808">Transferase</keyword>
<dbReference type="Gene3D" id="3.40.1080.10">
    <property type="entry name" value="Glutaconate Coenzyme A-transferase"/>
    <property type="match status" value="1"/>
</dbReference>
<protein>
    <submittedName>
        <fullName evidence="4">4-hydroxybutyrate coenzyme A transferase</fullName>
    </submittedName>
</protein>
<dbReference type="SUPFAM" id="SSF100950">
    <property type="entry name" value="NagB/RpiA/CoA transferase-like"/>
    <property type="match status" value="2"/>
</dbReference>
<dbReference type="PANTHER" id="PTHR21432">
    <property type="entry name" value="ACETYL-COA HYDROLASE-RELATED"/>
    <property type="match status" value="1"/>
</dbReference>
<organism evidence="4 5">
    <name type="scientific">Ditylenchus destructor</name>
    <dbReference type="NCBI Taxonomy" id="166010"/>
    <lineage>
        <taxon>Eukaryota</taxon>
        <taxon>Metazoa</taxon>
        <taxon>Ecdysozoa</taxon>
        <taxon>Nematoda</taxon>
        <taxon>Chromadorea</taxon>
        <taxon>Rhabditida</taxon>
        <taxon>Tylenchina</taxon>
        <taxon>Tylenchomorpha</taxon>
        <taxon>Sphaerularioidea</taxon>
        <taxon>Anguinidae</taxon>
        <taxon>Anguininae</taxon>
        <taxon>Ditylenchus</taxon>
    </lineage>
</organism>
<dbReference type="Proteomes" id="UP001201812">
    <property type="component" value="Unassembled WGS sequence"/>
</dbReference>
<feature type="domain" description="Acetyl-CoA hydrolase/transferase C-terminal" evidence="3">
    <location>
        <begin position="316"/>
        <end position="470"/>
    </location>
</feature>
<gene>
    <name evidence="4" type="ORF">DdX_04792</name>
</gene>
<reference evidence="4" key="1">
    <citation type="submission" date="2022-01" db="EMBL/GenBank/DDBJ databases">
        <title>Genome Sequence Resource for Two Populations of Ditylenchus destructor, the Migratory Endoparasitic Phytonematode.</title>
        <authorList>
            <person name="Zhang H."/>
            <person name="Lin R."/>
            <person name="Xie B."/>
        </authorList>
    </citation>
    <scope>NUCLEOTIDE SEQUENCE</scope>
    <source>
        <strain evidence="4">BazhouSP</strain>
    </source>
</reference>
<dbReference type="Gene3D" id="3.40.1080.20">
    <property type="entry name" value="Acetyl-CoA hydrolase/transferase C-terminal domain"/>
    <property type="match status" value="1"/>
</dbReference>
<dbReference type="GO" id="GO:0005739">
    <property type="term" value="C:mitochondrion"/>
    <property type="evidence" value="ECO:0007669"/>
    <property type="project" value="TreeGrafter"/>
</dbReference>
<dbReference type="PANTHER" id="PTHR21432:SF13">
    <property type="entry name" value="ACETYL-COA HYDROLASE"/>
    <property type="match status" value="1"/>
</dbReference>
<dbReference type="InterPro" id="IPR046433">
    <property type="entry name" value="ActCoA_hydro"/>
</dbReference>
<feature type="domain" description="Acetyl-CoA hydrolase/transferase N-terminal" evidence="2">
    <location>
        <begin position="50"/>
        <end position="226"/>
    </location>
</feature>
<comment type="similarity">
    <text evidence="1">Belongs to the acetyl-CoA hydrolase/transferase family.</text>
</comment>
<name>A0AAD4NDJ4_9BILA</name>
<dbReference type="InterPro" id="IPR026888">
    <property type="entry name" value="AcetylCoA_hyd_C"/>
</dbReference>
<dbReference type="AlphaFoldDB" id="A0AAD4NDJ4"/>